<keyword evidence="2" id="KW-1185">Reference proteome</keyword>
<dbReference type="EMBL" id="RBKT01000001">
    <property type="protein sequence ID" value="RKR92744.1"/>
    <property type="molecule type" value="Genomic_DNA"/>
</dbReference>
<protein>
    <submittedName>
        <fullName evidence="1">Uncharacterized protein</fullName>
    </submittedName>
</protein>
<dbReference type="Proteomes" id="UP000277671">
    <property type="component" value="Unassembled WGS sequence"/>
</dbReference>
<sequence>MTDEDGAGLTKVTYNLTPGALDARDELVAGWRVTRTRAVDRALRVAAMVHRIAPDGHMRVMRDDGSVADVYFV</sequence>
<comment type="caution">
    <text evidence="1">The sequence shown here is derived from an EMBL/GenBank/DDBJ whole genome shotgun (WGS) entry which is preliminary data.</text>
</comment>
<reference evidence="1 2" key="1">
    <citation type="submission" date="2018-10" db="EMBL/GenBank/DDBJ databases">
        <title>Sequencing the genomes of 1000 actinobacteria strains.</title>
        <authorList>
            <person name="Klenk H.-P."/>
        </authorList>
    </citation>
    <scope>NUCLEOTIDE SEQUENCE [LARGE SCALE GENOMIC DNA]</scope>
    <source>
        <strain evidence="1 2">DSM 45175</strain>
    </source>
</reference>
<proteinExistence type="predicted"/>
<dbReference type="AlphaFoldDB" id="A0A495JWW0"/>
<organism evidence="1 2">
    <name type="scientific">Micromonospora pisi</name>
    <dbReference type="NCBI Taxonomy" id="589240"/>
    <lineage>
        <taxon>Bacteria</taxon>
        <taxon>Bacillati</taxon>
        <taxon>Actinomycetota</taxon>
        <taxon>Actinomycetes</taxon>
        <taxon>Micromonosporales</taxon>
        <taxon>Micromonosporaceae</taxon>
        <taxon>Micromonospora</taxon>
    </lineage>
</organism>
<name>A0A495JWW0_9ACTN</name>
<gene>
    <name evidence="1" type="ORF">BDK92_7222</name>
</gene>
<accession>A0A495JWW0</accession>
<dbReference type="RefSeq" id="WP_121160694.1">
    <property type="nucleotide sequence ID" value="NZ_RBKT01000001.1"/>
</dbReference>
<evidence type="ECO:0000313" key="1">
    <source>
        <dbReference type="EMBL" id="RKR92744.1"/>
    </source>
</evidence>
<evidence type="ECO:0000313" key="2">
    <source>
        <dbReference type="Proteomes" id="UP000277671"/>
    </source>
</evidence>